<reference evidence="7" key="1">
    <citation type="submission" date="2020-03" db="EMBL/GenBank/DDBJ databases">
        <authorList>
            <person name="Guo F."/>
        </authorList>
    </citation>
    <scope>NUCLEOTIDE SEQUENCE</scope>
    <source>
        <strain evidence="7">JCM 30134</strain>
    </source>
</reference>
<protein>
    <recommendedName>
        <fullName evidence="5">5-methylthioadenosine/S-adenosylhomocysteine deaminase</fullName>
        <shortName evidence="5">MTA/SAH deaminase</shortName>
        <ecNumber evidence="5">3.5.4.28</ecNumber>
        <ecNumber evidence="5">3.5.4.31</ecNumber>
    </recommendedName>
</protein>
<dbReference type="CDD" id="cd01298">
    <property type="entry name" value="ATZ_TRZ_like"/>
    <property type="match status" value="1"/>
</dbReference>
<dbReference type="SUPFAM" id="SSF51338">
    <property type="entry name" value="Composite domain of metallo-dependent hydrolases"/>
    <property type="match status" value="1"/>
</dbReference>
<dbReference type="EC" id="3.5.4.31" evidence="5"/>
<feature type="binding site" evidence="5">
    <location>
        <position position="227"/>
    </location>
    <ligand>
        <name>substrate</name>
    </ligand>
</feature>
<sequence length="443" mass="48590">MNQDSHTTPVDLMIHARWIIPVVPTNTVLRDCSLVIHNGKIVALSPSADAKRRYAAEREYQLDNHIITPGLVNAHNHAAMSLLRGFADDHPLQTWLGDHIWPAEAQWVTPEFVRDGSELSAAEMIRSGTTTFSDMYFFPEEVAKVALHSGMRCQLSFPVFDFPTAWGQGPDEYIQKGLALHDDYRSHPTVNIAFGPHAPYTVSDEPLQRIATLAAEMQSPIQIHLHETAAEVEDAVAASGERPIERLHRLGLLTPLTQCVHMTQVSAEDTELLKLSGAHVVHCPESNLKLASGFCPVKSLLDHDINVALGTDGAASNNDQDLFGEMRTAALLAKGVSGDAKAVDAHTALRMATLNGAKALGLESEIGSLEVGKQADITAVALNQLEQLPLYHPVSALSYSNISQQVSHVWVNGHTLLEDRRLTTLDENHIRHKIHLWQTRIGA</sequence>
<dbReference type="GO" id="GO:0046872">
    <property type="term" value="F:metal ion binding"/>
    <property type="evidence" value="ECO:0007669"/>
    <property type="project" value="UniProtKB-KW"/>
</dbReference>
<dbReference type="RefSeq" id="WP_167181577.1">
    <property type="nucleotide sequence ID" value="NZ_JAAONZ010000002.1"/>
</dbReference>
<name>A0A9E5JTV8_9GAMM</name>
<evidence type="ECO:0000313" key="7">
    <source>
        <dbReference type="EMBL" id="NHO64485.1"/>
    </source>
</evidence>
<accession>A0A9E5JTV8</accession>
<proteinExistence type="inferred from homology"/>
<dbReference type="PANTHER" id="PTHR43794:SF11">
    <property type="entry name" value="AMIDOHYDROLASE-RELATED DOMAIN-CONTAINING PROTEIN"/>
    <property type="match status" value="1"/>
</dbReference>
<dbReference type="GO" id="GO:0090614">
    <property type="term" value="F:5'-methylthioadenosine deaminase activity"/>
    <property type="evidence" value="ECO:0007669"/>
    <property type="project" value="UniProtKB-UniRule"/>
</dbReference>
<evidence type="ECO:0000313" key="8">
    <source>
        <dbReference type="Proteomes" id="UP000787472"/>
    </source>
</evidence>
<feature type="domain" description="Amidohydrolase-related" evidence="6">
    <location>
        <begin position="66"/>
        <end position="415"/>
    </location>
</feature>
<feature type="binding site" evidence="5">
    <location>
        <position position="224"/>
    </location>
    <ligand>
        <name>Zn(2+)</name>
        <dbReference type="ChEBI" id="CHEBI:29105"/>
    </ligand>
</feature>
<evidence type="ECO:0000256" key="4">
    <source>
        <dbReference type="ARBA" id="ARBA00022833"/>
    </source>
</evidence>
<keyword evidence="4 5" id="KW-0862">Zinc</keyword>
<dbReference type="Gene3D" id="3.20.20.140">
    <property type="entry name" value="Metal-dependent hydrolases"/>
    <property type="match status" value="1"/>
</dbReference>
<dbReference type="InterPro" id="IPR006680">
    <property type="entry name" value="Amidohydro-rel"/>
</dbReference>
<feature type="binding site" evidence="5">
    <location>
        <position position="312"/>
    </location>
    <ligand>
        <name>Zn(2+)</name>
        <dbReference type="ChEBI" id="CHEBI:29105"/>
    </ligand>
</feature>
<dbReference type="EC" id="3.5.4.28" evidence="5"/>
<comment type="cofactor">
    <cofactor evidence="5">
        <name>Zn(2+)</name>
        <dbReference type="ChEBI" id="CHEBI:29105"/>
    </cofactor>
    <text evidence="5">Binds 1 zinc ion per subunit.</text>
</comment>
<gene>
    <name evidence="5" type="primary">mtaD</name>
    <name evidence="7" type="ORF">G8770_02860</name>
</gene>
<evidence type="ECO:0000256" key="1">
    <source>
        <dbReference type="ARBA" id="ARBA00006745"/>
    </source>
</evidence>
<dbReference type="InterPro" id="IPR011059">
    <property type="entry name" value="Metal-dep_hydrolase_composite"/>
</dbReference>
<dbReference type="FunFam" id="3.20.20.140:FF:000014">
    <property type="entry name" value="5-methylthioadenosine/S-adenosylhomocysteine deaminase"/>
    <property type="match status" value="1"/>
</dbReference>
<keyword evidence="3 5" id="KW-0378">Hydrolase</keyword>
<comment type="similarity">
    <text evidence="5">Belongs to the metallo-dependent hydrolases superfamily. MTA/SAH deaminase family.</text>
</comment>
<feature type="binding site" evidence="5">
    <location>
        <position position="312"/>
    </location>
    <ligand>
        <name>substrate</name>
    </ligand>
</feature>
<comment type="catalytic activity">
    <reaction evidence="5">
        <text>S-methyl-5'-thioadenosine + H2O + H(+) = S-methyl-5'-thioinosine + NH4(+)</text>
        <dbReference type="Rhea" id="RHEA:25025"/>
        <dbReference type="ChEBI" id="CHEBI:15377"/>
        <dbReference type="ChEBI" id="CHEBI:15378"/>
        <dbReference type="ChEBI" id="CHEBI:17509"/>
        <dbReference type="ChEBI" id="CHEBI:28938"/>
        <dbReference type="ChEBI" id="CHEBI:48595"/>
        <dbReference type="EC" id="3.5.4.31"/>
    </reaction>
</comment>
<dbReference type="InterPro" id="IPR032466">
    <property type="entry name" value="Metal_Hydrolase"/>
</dbReference>
<dbReference type="Proteomes" id="UP000787472">
    <property type="component" value="Unassembled WGS sequence"/>
</dbReference>
<dbReference type="Gene3D" id="2.30.40.10">
    <property type="entry name" value="Urease, subunit C, domain 1"/>
    <property type="match status" value="1"/>
</dbReference>
<organism evidence="7 8">
    <name type="scientific">Pseudomaricurvus hydrocarbonicus</name>
    <dbReference type="NCBI Taxonomy" id="1470433"/>
    <lineage>
        <taxon>Bacteria</taxon>
        <taxon>Pseudomonadati</taxon>
        <taxon>Pseudomonadota</taxon>
        <taxon>Gammaproteobacteria</taxon>
        <taxon>Cellvibrionales</taxon>
        <taxon>Cellvibrionaceae</taxon>
        <taxon>Pseudomaricurvus</taxon>
    </lineage>
</organism>
<feature type="binding site" evidence="5">
    <location>
        <position position="77"/>
    </location>
    <ligand>
        <name>Zn(2+)</name>
        <dbReference type="ChEBI" id="CHEBI:29105"/>
    </ligand>
</feature>
<evidence type="ECO:0000256" key="5">
    <source>
        <dbReference type="HAMAP-Rule" id="MF_01281"/>
    </source>
</evidence>
<keyword evidence="2 5" id="KW-0479">Metal-binding</keyword>
<comment type="catalytic activity">
    <reaction evidence="5">
        <text>S-adenosyl-L-homocysteine + H2O + H(+) = S-inosyl-L-homocysteine + NH4(+)</text>
        <dbReference type="Rhea" id="RHEA:20716"/>
        <dbReference type="ChEBI" id="CHEBI:15377"/>
        <dbReference type="ChEBI" id="CHEBI:15378"/>
        <dbReference type="ChEBI" id="CHEBI:28938"/>
        <dbReference type="ChEBI" id="CHEBI:57856"/>
        <dbReference type="ChEBI" id="CHEBI:57985"/>
        <dbReference type="EC" id="3.5.4.28"/>
    </reaction>
</comment>
<dbReference type="Pfam" id="PF01979">
    <property type="entry name" value="Amidohydro_1"/>
    <property type="match status" value="1"/>
</dbReference>
<dbReference type="PANTHER" id="PTHR43794">
    <property type="entry name" value="AMINOHYDROLASE SSNA-RELATED"/>
    <property type="match status" value="1"/>
</dbReference>
<dbReference type="InterPro" id="IPR023512">
    <property type="entry name" value="Deaminase_MtaD/DadD"/>
</dbReference>
<comment type="caution">
    <text evidence="5">Lacks conserved residue(s) required for the propagation of feature annotation.</text>
</comment>
<dbReference type="GO" id="GO:0050270">
    <property type="term" value="F:S-adenosylhomocysteine deaminase activity"/>
    <property type="evidence" value="ECO:0007669"/>
    <property type="project" value="UniProtKB-UniRule"/>
</dbReference>
<dbReference type="InterPro" id="IPR050287">
    <property type="entry name" value="MTA/SAH_deaminase"/>
</dbReference>
<dbReference type="SUPFAM" id="SSF51556">
    <property type="entry name" value="Metallo-dependent hydrolases"/>
    <property type="match status" value="1"/>
</dbReference>
<comment type="similarity">
    <text evidence="1">Belongs to the metallo-dependent hydrolases superfamily. ATZ/TRZ family.</text>
</comment>
<comment type="caution">
    <text evidence="7">The sequence shown here is derived from an EMBL/GenBank/DDBJ whole genome shotgun (WGS) entry which is preliminary data.</text>
</comment>
<comment type="function">
    <text evidence="5">Catalyzes the deamination of 5-methylthioadenosine and S-adenosyl-L-homocysteine into 5-methylthioinosine and S-inosyl-L-homocysteine, respectively. Is also able to deaminate adenosine.</text>
</comment>
<dbReference type="NCBIfam" id="NF006549">
    <property type="entry name" value="PRK09045.1"/>
    <property type="match status" value="1"/>
</dbReference>
<evidence type="ECO:0000256" key="2">
    <source>
        <dbReference type="ARBA" id="ARBA00022723"/>
    </source>
</evidence>
<feature type="binding site" evidence="5">
    <location>
        <position position="75"/>
    </location>
    <ligand>
        <name>Zn(2+)</name>
        <dbReference type="ChEBI" id="CHEBI:29105"/>
    </ligand>
</feature>
<dbReference type="HAMAP" id="MF_01281">
    <property type="entry name" value="MTA_SAH_deamin"/>
    <property type="match status" value="1"/>
</dbReference>
<evidence type="ECO:0000259" key="6">
    <source>
        <dbReference type="Pfam" id="PF01979"/>
    </source>
</evidence>
<dbReference type="AlphaFoldDB" id="A0A9E5JTV8"/>
<keyword evidence="8" id="KW-1185">Reference proteome</keyword>
<dbReference type="EMBL" id="JAAONZ010000002">
    <property type="protein sequence ID" value="NHO64485.1"/>
    <property type="molecule type" value="Genomic_DNA"/>
</dbReference>
<feature type="binding site" evidence="5">
    <location>
        <position position="104"/>
    </location>
    <ligand>
        <name>substrate</name>
    </ligand>
</feature>
<feature type="binding site" evidence="5">
    <location>
        <position position="197"/>
    </location>
    <ligand>
        <name>substrate</name>
    </ligand>
</feature>
<evidence type="ECO:0000256" key="3">
    <source>
        <dbReference type="ARBA" id="ARBA00022801"/>
    </source>
</evidence>